<evidence type="ECO:0000313" key="1">
    <source>
        <dbReference type="EMBL" id="KAF7270061.1"/>
    </source>
</evidence>
<dbReference type="AlphaFoldDB" id="A0A834M6N4"/>
<keyword evidence="2" id="KW-1185">Reference proteome</keyword>
<evidence type="ECO:0000313" key="2">
    <source>
        <dbReference type="Proteomes" id="UP000625711"/>
    </source>
</evidence>
<dbReference type="Proteomes" id="UP000625711">
    <property type="component" value="Unassembled WGS sequence"/>
</dbReference>
<comment type="caution">
    <text evidence="1">The sequence shown here is derived from an EMBL/GenBank/DDBJ whole genome shotgun (WGS) entry which is preliminary data.</text>
</comment>
<sequence length="100" mass="10893">MSAEQSSSVEMLSRTPLIIVRGCRFSGGQKLEEIVVRSGGKECYPFGLGLGGSKLYALESKDVNQFCVRVLIAQDNRRDTGFLELAGVDMRISLFCVGIS</sequence>
<gene>
    <name evidence="1" type="ORF">GWI33_016966</name>
</gene>
<proteinExistence type="predicted"/>
<protein>
    <submittedName>
        <fullName evidence="1">Uncharacterized protein</fullName>
    </submittedName>
</protein>
<name>A0A834M6N4_RHYFE</name>
<reference evidence="1" key="1">
    <citation type="submission" date="2020-08" db="EMBL/GenBank/DDBJ databases">
        <title>Genome sequencing and assembly of the red palm weevil Rhynchophorus ferrugineus.</title>
        <authorList>
            <person name="Dias G.B."/>
            <person name="Bergman C.M."/>
            <person name="Manee M."/>
        </authorList>
    </citation>
    <scope>NUCLEOTIDE SEQUENCE</scope>
    <source>
        <strain evidence="1">AA-2017</strain>
        <tissue evidence="1">Whole larva</tissue>
    </source>
</reference>
<accession>A0A834M6N4</accession>
<dbReference type="EMBL" id="JAACXV010014141">
    <property type="protein sequence ID" value="KAF7270061.1"/>
    <property type="molecule type" value="Genomic_DNA"/>
</dbReference>
<organism evidence="1 2">
    <name type="scientific">Rhynchophorus ferrugineus</name>
    <name type="common">Red palm weevil</name>
    <name type="synonym">Curculio ferrugineus</name>
    <dbReference type="NCBI Taxonomy" id="354439"/>
    <lineage>
        <taxon>Eukaryota</taxon>
        <taxon>Metazoa</taxon>
        <taxon>Ecdysozoa</taxon>
        <taxon>Arthropoda</taxon>
        <taxon>Hexapoda</taxon>
        <taxon>Insecta</taxon>
        <taxon>Pterygota</taxon>
        <taxon>Neoptera</taxon>
        <taxon>Endopterygota</taxon>
        <taxon>Coleoptera</taxon>
        <taxon>Polyphaga</taxon>
        <taxon>Cucujiformia</taxon>
        <taxon>Curculionidae</taxon>
        <taxon>Dryophthorinae</taxon>
        <taxon>Rhynchophorus</taxon>
    </lineage>
</organism>